<evidence type="ECO:0000313" key="4">
    <source>
        <dbReference type="Proteomes" id="UP001391051"/>
    </source>
</evidence>
<dbReference type="GeneID" id="92076273"/>
<feature type="region of interest" description="Disordered" evidence="2">
    <location>
        <begin position="134"/>
        <end position="181"/>
    </location>
</feature>
<keyword evidence="4" id="KW-1185">Reference proteome</keyword>
<organism evidence="3 4">
    <name type="scientific">Apiospora aurea</name>
    <dbReference type="NCBI Taxonomy" id="335848"/>
    <lineage>
        <taxon>Eukaryota</taxon>
        <taxon>Fungi</taxon>
        <taxon>Dikarya</taxon>
        <taxon>Ascomycota</taxon>
        <taxon>Pezizomycotina</taxon>
        <taxon>Sordariomycetes</taxon>
        <taxon>Xylariomycetidae</taxon>
        <taxon>Amphisphaeriales</taxon>
        <taxon>Apiosporaceae</taxon>
        <taxon>Apiospora</taxon>
    </lineage>
</organism>
<proteinExistence type="predicted"/>
<feature type="compositionally biased region" description="Basic and acidic residues" evidence="2">
    <location>
        <begin position="146"/>
        <end position="160"/>
    </location>
</feature>
<name>A0ABR1QB97_9PEZI</name>
<protein>
    <submittedName>
        <fullName evidence="3">Uncharacterized protein</fullName>
    </submittedName>
</protein>
<feature type="coiled-coil region" evidence="1">
    <location>
        <begin position="30"/>
        <end position="69"/>
    </location>
</feature>
<feature type="compositionally biased region" description="Basic and acidic residues" evidence="2">
    <location>
        <begin position="12"/>
        <end position="26"/>
    </location>
</feature>
<gene>
    <name evidence="3" type="ORF">PG986_006989</name>
</gene>
<dbReference type="EMBL" id="JAQQWE010000005">
    <property type="protein sequence ID" value="KAK7951261.1"/>
    <property type="molecule type" value="Genomic_DNA"/>
</dbReference>
<evidence type="ECO:0000256" key="1">
    <source>
        <dbReference type="SAM" id="Coils"/>
    </source>
</evidence>
<feature type="region of interest" description="Disordered" evidence="2">
    <location>
        <begin position="1"/>
        <end position="26"/>
    </location>
</feature>
<dbReference type="RefSeq" id="XP_066699323.1">
    <property type="nucleotide sequence ID" value="XM_066843211.1"/>
</dbReference>
<comment type="caution">
    <text evidence="3">The sequence shown here is derived from an EMBL/GenBank/DDBJ whole genome shotgun (WGS) entry which is preliminary data.</text>
</comment>
<evidence type="ECO:0000256" key="2">
    <source>
        <dbReference type="SAM" id="MobiDB-lite"/>
    </source>
</evidence>
<keyword evidence="1" id="KW-0175">Coiled coil</keyword>
<evidence type="ECO:0000313" key="3">
    <source>
        <dbReference type="EMBL" id="KAK7951261.1"/>
    </source>
</evidence>
<sequence length="349" mass="39739">MSSPGITSTYIRNEEPPGDEIPHDDAPRHLKKQFAAAEFAKQRISELTNREYSNKLRAAEAKREVCNLRAILPLIQCPEAYIESLPFDYKNQHLYDESPSGNLRNFMAETQYLFTKAKELNELLLGTFRLQNTPSIQDDIPEENEDVAKDIEKPPTDKGKGKMKAKRTVQQPEVASPRKLSQDDPVFRDSIIEVRDQLQDEAEGIICDSTRRQDTDENPPIRIKTGDVYLLETTDPDKYPLPSFELLHMAYHLQSLRHGFQTWGALHTLFSKPAPDSHGAHQGQQPDPSSDFLESIIEDAMTPNNLRDDAISEDAGWSWIIAFRELAAEERKQGLEALKEYMSEAEEES</sequence>
<reference evidence="3 4" key="1">
    <citation type="submission" date="2023-01" db="EMBL/GenBank/DDBJ databases">
        <title>Analysis of 21 Apiospora genomes using comparative genomics revels a genus with tremendous synthesis potential of carbohydrate active enzymes and secondary metabolites.</title>
        <authorList>
            <person name="Sorensen T."/>
        </authorList>
    </citation>
    <scope>NUCLEOTIDE SEQUENCE [LARGE SCALE GENOMIC DNA]</scope>
    <source>
        <strain evidence="3 4">CBS 24483</strain>
    </source>
</reference>
<feature type="compositionally biased region" description="Polar residues" evidence="2">
    <location>
        <begin position="1"/>
        <end position="11"/>
    </location>
</feature>
<dbReference type="Proteomes" id="UP001391051">
    <property type="component" value="Unassembled WGS sequence"/>
</dbReference>
<accession>A0ABR1QB97</accession>